<dbReference type="RefSeq" id="WP_307909669.1">
    <property type="nucleotide sequence ID" value="NZ_JAVFJF020000058.1"/>
</dbReference>
<dbReference type="EMBL" id="JAVFJF020000058">
    <property type="protein sequence ID" value="MEJ8676710.1"/>
    <property type="molecule type" value="Genomic_DNA"/>
</dbReference>
<comment type="similarity">
    <text evidence="4 12">Belongs to the serine/threonine dehydratase family.</text>
</comment>
<evidence type="ECO:0000256" key="10">
    <source>
        <dbReference type="ARBA" id="ARBA00023304"/>
    </source>
</evidence>
<evidence type="ECO:0000313" key="14">
    <source>
        <dbReference type="EMBL" id="MEJ8676710.1"/>
    </source>
</evidence>
<feature type="domain" description="ACT-like" evidence="13">
    <location>
        <begin position="425"/>
        <end position="496"/>
    </location>
</feature>
<dbReference type="Pfam" id="PF00291">
    <property type="entry name" value="PALP"/>
    <property type="match status" value="1"/>
</dbReference>
<protein>
    <recommendedName>
        <fullName evidence="12">L-threonine dehydratase</fullName>
        <ecNumber evidence="12">4.3.1.19</ecNumber>
    </recommendedName>
    <alternativeName>
        <fullName evidence="12">Threonine deaminase</fullName>
    </alternativeName>
</protein>
<accession>A0ABU8V6A5</accession>
<keyword evidence="9 12" id="KW-0456">Lyase</keyword>
<proteinExistence type="inferred from homology"/>
<keyword evidence="5 12" id="KW-0028">Amino-acid biosynthesis</keyword>
<dbReference type="InterPro" id="IPR005787">
    <property type="entry name" value="Thr_deHydtase_biosynth"/>
</dbReference>
<dbReference type="Gene3D" id="3.40.50.1100">
    <property type="match status" value="2"/>
</dbReference>
<dbReference type="Proteomes" id="UP001224516">
    <property type="component" value="Unassembled WGS sequence"/>
</dbReference>
<dbReference type="InterPro" id="IPR036052">
    <property type="entry name" value="TrpB-like_PALP_sf"/>
</dbReference>
<dbReference type="NCBIfam" id="NF009130">
    <property type="entry name" value="PRK12483.1"/>
    <property type="match status" value="1"/>
</dbReference>
<evidence type="ECO:0000256" key="7">
    <source>
        <dbReference type="ARBA" id="ARBA00022737"/>
    </source>
</evidence>
<evidence type="ECO:0000259" key="13">
    <source>
        <dbReference type="PROSITE" id="PS51672"/>
    </source>
</evidence>
<dbReference type="GO" id="GO:0004794">
    <property type="term" value="F:threonine deaminase activity"/>
    <property type="evidence" value="ECO:0007669"/>
    <property type="project" value="UniProtKB-EC"/>
</dbReference>
<comment type="subunit">
    <text evidence="12">Homotetramer.</text>
</comment>
<evidence type="ECO:0000256" key="1">
    <source>
        <dbReference type="ARBA" id="ARBA00001274"/>
    </source>
</evidence>
<dbReference type="PROSITE" id="PS51672">
    <property type="entry name" value="ACT_LIKE"/>
    <property type="match status" value="2"/>
</dbReference>
<comment type="cofactor">
    <cofactor evidence="2 12">
        <name>pyridoxal 5'-phosphate</name>
        <dbReference type="ChEBI" id="CHEBI:597326"/>
    </cofactor>
</comment>
<evidence type="ECO:0000256" key="5">
    <source>
        <dbReference type="ARBA" id="ARBA00022605"/>
    </source>
</evidence>
<comment type="catalytic activity">
    <reaction evidence="1 12">
        <text>L-threonine = 2-oxobutanoate + NH4(+)</text>
        <dbReference type="Rhea" id="RHEA:22108"/>
        <dbReference type="ChEBI" id="CHEBI:16763"/>
        <dbReference type="ChEBI" id="CHEBI:28938"/>
        <dbReference type="ChEBI" id="CHEBI:57926"/>
        <dbReference type="EC" id="4.3.1.19"/>
    </reaction>
</comment>
<dbReference type="InterPro" id="IPR000634">
    <property type="entry name" value="Ser/Thr_deHydtase_PyrdxlP-BS"/>
</dbReference>
<dbReference type="PANTHER" id="PTHR48078">
    <property type="entry name" value="THREONINE DEHYDRATASE, MITOCHONDRIAL-RELATED"/>
    <property type="match status" value="1"/>
</dbReference>
<dbReference type="NCBIfam" id="NF006674">
    <property type="entry name" value="PRK09224.1"/>
    <property type="match status" value="1"/>
</dbReference>
<dbReference type="NCBIfam" id="TIGR01124">
    <property type="entry name" value="ilvA_2Cterm"/>
    <property type="match status" value="1"/>
</dbReference>
<dbReference type="PANTHER" id="PTHR48078:SF11">
    <property type="entry name" value="THREONINE DEHYDRATASE, MITOCHONDRIAL"/>
    <property type="match status" value="1"/>
</dbReference>
<evidence type="ECO:0000256" key="9">
    <source>
        <dbReference type="ARBA" id="ARBA00023239"/>
    </source>
</evidence>
<evidence type="ECO:0000256" key="3">
    <source>
        <dbReference type="ARBA" id="ARBA00004810"/>
    </source>
</evidence>
<dbReference type="CDD" id="cd01562">
    <property type="entry name" value="Thr-dehyd"/>
    <property type="match status" value="1"/>
</dbReference>
<organism evidence="14 15">
    <name type="scientific">Chromobacterium amazonense</name>
    <dbReference type="NCBI Taxonomy" id="1382803"/>
    <lineage>
        <taxon>Bacteria</taxon>
        <taxon>Pseudomonadati</taxon>
        <taxon>Pseudomonadota</taxon>
        <taxon>Betaproteobacteria</taxon>
        <taxon>Neisseriales</taxon>
        <taxon>Chromobacteriaceae</taxon>
        <taxon>Chromobacterium</taxon>
    </lineage>
</organism>
<dbReference type="CDD" id="cd04906">
    <property type="entry name" value="ACT_ThrD-I_1"/>
    <property type="match status" value="1"/>
</dbReference>
<evidence type="ECO:0000256" key="4">
    <source>
        <dbReference type="ARBA" id="ARBA00010869"/>
    </source>
</evidence>
<dbReference type="EC" id="4.3.1.19" evidence="12"/>
<keyword evidence="8 12" id="KW-0663">Pyridoxal phosphate</keyword>
<feature type="domain" description="ACT-like" evidence="13">
    <location>
        <begin position="331"/>
        <end position="402"/>
    </location>
</feature>
<keyword evidence="10 12" id="KW-0100">Branched-chain amino acid biosynthesis</keyword>
<evidence type="ECO:0000256" key="11">
    <source>
        <dbReference type="ARBA" id="ARBA00025527"/>
    </source>
</evidence>
<dbReference type="InterPro" id="IPR001721">
    <property type="entry name" value="TD_ACT-like"/>
</dbReference>
<dbReference type="SUPFAM" id="SSF53686">
    <property type="entry name" value="Tryptophan synthase beta subunit-like PLP-dependent enzymes"/>
    <property type="match status" value="1"/>
</dbReference>
<comment type="caution">
    <text evidence="14">The sequence shown here is derived from an EMBL/GenBank/DDBJ whole genome shotgun (WGS) entry which is preliminary data.</text>
</comment>
<dbReference type="Gene3D" id="3.40.1020.10">
    <property type="entry name" value="Biosynthetic Threonine Deaminase, Domain 3"/>
    <property type="match status" value="1"/>
</dbReference>
<comment type="function">
    <text evidence="11 12">Catalyzes the anaerobic formation of alpha-ketobutyrate and ammonia from threonine in a two-step reaction. The first step involved a dehydration of threonine and a production of enamine intermediates (aminocrotonate), which tautomerizes to its imine form (iminobutyrate). Both intermediates are unstable and short-lived. The second step is the nonenzymatic hydrolysis of the enamine/imine intermediates to form 2-ketobutyrate and free ammonia. In the low water environment of the cell, the second step is accelerated by RidA.</text>
</comment>
<dbReference type="SUPFAM" id="SSF55021">
    <property type="entry name" value="ACT-like"/>
    <property type="match status" value="1"/>
</dbReference>
<keyword evidence="7" id="KW-0677">Repeat</keyword>
<comment type="pathway">
    <text evidence="3 12">Amino-acid biosynthesis; L-isoleucine biosynthesis; 2-oxobutanoate from L-threonine: step 1/1.</text>
</comment>
<dbReference type="Pfam" id="PF00585">
    <property type="entry name" value="Thr_dehydrat_C"/>
    <property type="match status" value="2"/>
</dbReference>
<dbReference type="InterPro" id="IPR045865">
    <property type="entry name" value="ACT-like_dom_sf"/>
</dbReference>
<keyword evidence="6 12" id="KW-0412">Isoleucine biosynthesis</keyword>
<evidence type="ECO:0000313" key="15">
    <source>
        <dbReference type="Proteomes" id="UP001224516"/>
    </source>
</evidence>
<evidence type="ECO:0000256" key="12">
    <source>
        <dbReference type="RuleBase" id="RU362012"/>
    </source>
</evidence>
<reference evidence="14 15" key="1">
    <citation type="submission" date="2023-12" db="EMBL/GenBank/DDBJ databases">
        <title>Evaluation and characterization of a potential secondary metabolite violacein from indigenous Chromobacterium amazonense SAM215.</title>
        <authorList>
            <person name="Tarafdar M.R."/>
            <person name="Abedin S.M."/>
            <person name="Atiqua A."/>
            <person name="Saha A."/>
            <person name="Khan S.N."/>
        </authorList>
    </citation>
    <scope>NUCLEOTIDE SEQUENCE [LARGE SCALE GENOMIC DNA]</scope>
    <source>
        <strain evidence="14 15">SAM215</strain>
    </source>
</reference>
<dbReference type="InterPro" id="IPR038110">
    <property type="entry name" value="TD_ACT-like_sf"/>
</dbReference>
<gene>
    <name evidence="12 14" type="primary">ilvA</name>
    <name evidence="14" type="ORF">QCL97_018410</name>
</gene>
<name>A0ABU8V6A5_9NEIS</name>
<dbReference type="CDD" id="cd04907">
    <property type="entry name" value="ACT_ThrD-I_2"/>
    <property type="match status" value="1"/>
</dbReference>
<evidence type="ECO:0000256" key="8">
    <source>
        <dbReference type="ARBA" id="ARBA00022898"/>
    </source>
</evidence>
<evidence type="ECO:0000256" key="2">
    <source>
        <dbReference type="ARBA" id="ARBA00001933"/>
    </source>
</evidence>
<keyword evidence="15" id="KW-1185">Reference proteome</keyword>
<dbReference type="InterPro" id="IPR001926">
    <property type="entry name" value="TrpB-like_PALP"/>
</dbReference>
<dbReference type="PROSITE" id="PS00165">
    <property type="entry name" value="DEHYDRATASE_SER_THR"/>
    <property type="match status" value="1"/>
</dbReference>
<evidence type="ECO:0000256" key="6">
    <source>
        <dbReference type="ARBA" id="ARBA00022624"/>
    </source>
</evidence>
<sequence length="509" mass="56096">MSDKHDYLERILTSRVYDVAVETPLELAPNLSRRYGNRILLKREDLQPVFSFKLRGAYNKMAKLTPEQRARGVITASAGNHAQGVALSASKLGCEAVIVMPVTTPQIKIDAVKQRGGQVVLSGDSFNEAYLHAVKLAEESGRTYIPPFDDPDVIAGQGTVGMEILRQHPDDLDAVFVAIGGGGLAAGVASFIKRLKPEVKIIGVQPVDSDAMRQSIEKGERVELKDVGLFADGVAVKLVGEETFRICRELLDEIILVDSDAICAAIKDIFEDTRSIVEPAGALAVAGAKAYVEREGCRDQSLVAISCGANMNFDRLRHVSERSELGERREAIIAVTIPEKPGSFKRFCSVIGGRNITEFNYRFADPSIAHVFVGVQIAGREDVERLLSDLRAEELDGIDLTDNELAKLHIRHLVGGHAPQLKDERVLRFEFPDRPGALMRFLDAMRIDWNISLFHYRNHGADYGRVLVGVQVPAGDAAAFQQFLDTLGYPYIEETDNPAYRLFLGKTIR</sequence>
<dbReference type="InterPro" id="IPR050147">
    <property type="entry name" value="Ser/Thr_Dehydratase"/>
</dbReference>